<dbReference type="AlphaFoldDB" id="A0A564XWI1"/>
<organism evidence="2 3">
    <name type="scientific">Hymenolepis diminuta</name>
    <name type="common">Rat tapeworm</name>
    <dbReference type="NCBI Taxonomy" id="6216"/>
    <lineage>
        <taxon>Eukaryota</taxon>
        <taxon>Metazoa</taxon>
        <taxon>Spiralia</taxon>
        <taxon>Lophotrochozoa</taxon>
        <taxon>Platyhelminthes</taxon>
        <taxon>Cestoda</taxon>
        <taxon>Eucestoda</taxon>
        <taxon>Cyclophyllidea</taxon>
        <taxon>Hymenolepididae</taxon>
        <taxon>Hymenolepis</taxon>
    </lineage>
</organism>
<evidence type="ECO:0000256" key="1">
    <source>
        <dbReference type="SAM" id="MobiDB-lite"/>
    </source>
</evidence>
<feature type="region of interest" description="Disordered" evidence="1">
    <location>
        <begin position="1"/>
        <end position="37"/>
    </location>
</feature>
<accession>A0A564XWI1</accession>
<evidence type="ECO:0000313" key="2">
    <source>
        <dbReference type="EMBL" id="VUZ39385.1"/>
    </source>
</evidence>
<dbReference type="EMBL" id="CABIJS010000014">
    <property type="protein sequence ID" value="VUZ39385.1"/>
    <property type="molecule type" value="Genomic_DNA"/>
</dbReference>
<protein>
    <submittedName>
        <fullName evidence="2">Uncharacterized protein</fullName>
    </submittedName>
</protein>
<gene>
    <name evidence="2" type="ORF">WMSIL1_LOCUS685</name>
</gene>
<sequence>MTYHPLTKGTQSPSENYPANARSDHSQDVDFAEDSSSSTLPYRIHRCQNCNDNGHKEDFYRESSTNRSTSVPEKLVEDPSTQFKSTLCLILFRSIDYSAKEISRRVRTIRPHSMI</sequence>
<dbReference type="Proteomes" id="UP000321570">
    <property type="component" value="Unassembled WGS sequence"/>
</dbReference>
<reference evidence="2 3" key="1">
    <citation type="submission" date="2019-07" db="EMBL/GenBank/DDBJ databases">
        <authorList>
            <person name="Jastrzebski P J."/>
            <person name="Paukszto L."/>
            <person name="Jastrzebski P J."/>
        </authorList>
    </citation>
    <scope>NUCLEOTIDE SEQUENCE [LARGE SCALE GENOMIC DNA]</scope>
    <source>
        <strain evidence="2 3">WMS-il1</strain>
    </source>
</reference>
<name>A0A564XWI1_HYMDI</name>
<proteinExistence type="predicted"/>
<feature type="region of interest" description="Disordered" evidence="1">
    <location>
        <begin position="52"/>
        <end position="76"/>
    </location>
</feature>
<evidence type="ECO:0000313" key="3">
    <source>
        <dbReference type="Proteomes" id="UP000321570"/>
    </source>
</evidence>
<feature type="compositionally biased region" description="Polar residues" evidence="1">
    <location>
        <begin position="62"/>
        <end position="71"/>
    </location>
</feature>
<feature type="compositionally biased region" description="Polar residues" evidence="1">
    <location>
        <begin position="8"/>
        <end position="17"/>
    </location>
</feature>
<keyword evidence="3" id="KW-1185">Reference proteome</keyword>